<feature type="region of interest" description="Disordered" evidence="1">
    <location>
        <begin position="1"/>
        <end position="21"/>
    </location>
</feature>
<dbReference type="Proteomes" id="UP000075243">
    <property type="component" value="Unassembled WGS sequence"/>
</dbReference>
<dbReference type="OMA" id="HAFTSDE"/>
<feature type="compositionally biased region" description="Basic and acidic residues" evidence="1">
    <location>
        <begin position="1"/>
        <end position="14"/>
    </location>
</feature>
<dbReference type="InterPro" id="IPR052997">
    <property type="entry name" value="RRT15-like"/>
</dbReference>
<reference evidence="2" key="1">
    <citation type="journal article" date="2012" name="Nat. Biotechnol.">
        <title>Draft genome sequence of pigeonpea (Cajanus cajan), an orphan legume crop of resource-poor farmers.</title>
        <authorList>
            <person name="Varshney R.K."/>
            <person name="Chen W."/>
            <person name="Li Y."/>
            <person name="Bharti A.K."/>
            <person name="Saxena R.K."/>
            <person name="Schlueter J.A."/>
            <person name="Donoghue M.T."/>
            <person name="Azam S."/>
            <person name="Fan G."/>
            <person name="Whaley A.M."/>
            <person name="Farmer A.D."/>
            <person name="Sheridan J."/>
            <person name="Iwata A."/>
            <person name="Tuteja R."/>
            <person name="Penmetsa R.V."/>
            <person name="Wu W."/>
            <person name="Upadhyaya H.D."/>
            <person name="Yang S.P."/>
            <person name="Shah T."/>
            <person name="Saxena K.B."/>
            <person name="Michael T."/>
            <person name="McCombie W.R."/>
            <person name="Yang B."/>
            <person name="Zhang G."/>
            <person name="Yang H."/>
            <person name="Wang J."/>
            <person name="Spillane C."/>
            <person name="Cook D.R."/>
            <person name="May G.D."/>
            <person name="Xu X."/>
            <person name="Jackson S.A."/>
        </authorList>
    </citation>
    <scope>NUCLEOTIDE SEQUENCE [LARGE SCALE GENOMIC DNA]</scope>
</reference>
<comment type="caution">
    <text evidence="2">The sequence shown here is derived from an EMBL/GenBank/DDBJ whole genome shotgun (WGS) entry which is preliminary data.</text>
</comment>
<keyword evidence="3" id="KW-1185">Reference proteome</keyword>
<gene>
    <name evidence="2" type="ORF">KK1_049107</name>
</gene>
<evidence type="ECO:0000256" key="1">
    <source>
        <dbReference type="SAM" id="MobiDB-lite"/>
    </source>
</evidence>
<sequence>MADQPYEDHQRHVPLEGGDPLLLVGKRTTGARIASSPDSDLEAFSHNPTHGSFAPLAFQPSAMTNSHVPYWWVNNPTLGEFCFTMIGRADIEGSKSNVAMNAWLPQASYPCGNFSDTSSFKFRRTKGSIGHAFTVRIRTGNQNQTSFYPFVPHEISVLVELILGHLRYLLTDVPPQPNSPPDNVFRPDRPTEASLGSKKRGSAPLPIHGIIGLESSSTGSSFPADSAKPVPLAVVSLDSRQGHAQLGTVTQLPVHPASPVLLTKNGPLGALDSMEWLNKAATPSYLFKNSPVGSSYPEGNFGGNQLLDGSISLSPLYPSQMNDLHISSPTETLLRLLLPLNDKVQWTSHNVKGNEPPTSPQSEHFTGPFSRQIAPPTKNGHAPPPIESRKSSQSVNPYYVWTCGVLKATSADPWSASFMVETRTLFVFHKSKNFTSDYEIRMPPTVPVNHYSDPEGQHNRIRILCNNTGGTTRPIKSRSASPAEGTSRSVHTRGGPTDPTQAVSQAPSPESNPNSPSPVTTMVGQYPTIKS</sequence>
<evidence type="ECO:0000313" key="3">
    <source>
        <dbReference type="Proteomes" id="UP000075243"/>
    </source>
</evidence>
<protein>
    <submittedName>
        <fullName evidence="2">Uncharacterized protein ART2</fullName>
    </submittedName>
</protein>
<feature type="compositionally biased region" description="Polar residues" evidence="1">
    <location>
        <begin position="478"/>
        <end position="489"/>
    </location>
</feature>
<dbReference type="Gramene" id="C.cajan_44632.t">
    <property type="protein sequence ID" value="C.cajan_44632.t"/>
    <property type="gene ID" value="C.cajan_44632"/>
</dbReference>
<feature type="region of interest" description="Disordered" evidence="1">
    <location>
        <begin position="465"/>
        <end position="531"/>
    </location>
</feature>
<dbReference type="PANTHER" id="PTHR33047">
    <property type="entry name" value="PROTEIN TAR1"/>
    <property type="match status" value="1"/>
</dbReference>
<feature type="region of interest" description="Disordered" evidence="1">
    <location>
        <begin position="174"/>
        <end position="201"/>
    </location>
</feature>
<dbReference type="AlphaFoldDB" id="A0A151UDU1"/>
<evidence type="ECO:0000313" key="2">
    <source>
        <dbReference type="EMBL" id="KYP77401.1"/>
    </source>
</evidence>
<dbReference type="PANTHER" id="PTHR33047:SF8">
    <property type="entry name" value="REGULATOR OF RDNA TRANSCRIPTION PROTEIN 15"/>
    <property type="match status" value="1"/>
</dbReference>
<feature type="compositionally biased region" description="Polar residues" evidence="1">
    <location>
        <begin position="519"/>
        <end position="531"/>
    </location>
</feature>
<feature type="region of interest" description="Disordered" evidence="1">
    <location>
        <begin position="348"/>
        <end position="391"/>
    </location>
</feature>
<proteinExistence type="predicted"/>
<dbReference type="EMBL" id="AGCT01021153">
    <property type="protein sequence ID" value="KYP77401.1"/>
    <property type="molecule type" value="Genomic_DNA"/>
</dbReference>
<name>A0A151UDU1_CAJCA</name>
<dbReference type="STRING" id="3821.A0A151UDU1"/>
<organism evidence="2 3">
    <name type="scientific">Cajanus cajan</name>
    <name type="common">Pigeon pea</name>
    <name type="synonym">Cajanus indicus</name>
    <dbReference type="NCBI Taxonomy" id="3821"/>
    <lineage>
        <taxon>Eukaryota</taxon>
        <taxon>Viridiplantae</taxon>
        <taxon>Streptophyta</taxon>
        <taxon>Embryophyta</taxon>
        <taxon>Tracheophyta</taxon>
        <taxon>Spermatophyta</taxon>
        <taxon>Magnoliopsida</taxon>
        <taxon>eudicotyledons</taxon>
        <taxon>Gunneridae</taxon>
        <taxon>Pentapetalae</taxon>
        <taxon>rosids</taxon>
        <taxon>fabids</taxon>
        <taxon>Fabales</taxon>
        <taxon>Fabaceae</taxon>
        <taxon>Papilionoideae</taxon>
        <taxon>50 kb inversion clade</taxon>
        <taxon>NPAAA clade</taxon>
        <taxon>indigoferoid/millettioid clade</taxon>
        <taxon>Phaseoleae</taxon>
        <taxon>Cajanus</taxon>
    </lineage>
</organism>
<feature type="compositionally biased region" description="Low complexity" evidence="1">
    <location>
        <begin position="507"/>
        <end position="518"/>
    </location>
</feature>
<accession>A0A151UDU1</accession>